<comment type="pathway">
    <text evidence="2 11 12">Glycan degradation; xylan degradation.</text>
</comment>
<reference evidence="17" key="1">
    <citation type="journal article" date="2023" name="Mol. Phylogenet. Evol.">
        <title>Genome-scale phylogeny and comparative genomics of the fungal order Sordariales.</title>
        <authorList>
            <person name="Hensen N."/>
            <person name="Bonometti L."/>
            <person name="Westerberg I."/>
            <person name="Brannstrom I.O."/>
            <person name="Guillou S."/>
            <person name="Cros-Aarteil S."/>
            <person name="Calhoun S."/>
            <person name="Haridas S."/>
            <person name="Kuo A."/>
            <person name="Mondo S."/>
            <person name="Pangilinan J."/>
            <person name="Riley R."/>
            <person name="LaButti K."/>
            <person name="Andreopoulos B."/>
            <person name="Lipzen A."/>
            <person name="Chen C."/>
            <person name="Yan M."/>
            <person name="Daum C."/>
            <person name="Ng V."/>
            <person name="Clum A."/>
            <person name="Steindorff A."/>
            <person name="Ohm R.A."/>
            <person name="Martin F."/>
            <person name="Silar P."/>
            <person name="Natvig D.O."/>
            <person name="Lalanne C."/>
            <person name="Gautier V."/>
            <person name="Ament-Velasquez S.L."/>
            <person name="Kruys A."/>
            <person name="Hutchinson M.I."/>
            <person name="Powell A.J."/>
            <person name="Barry K."/>
            <person name="Miller A.N."/>
            <person name="Grigoriev I.V."/>
            <person name="Debuchy R."/>
            <person name="Gladieux P."/>
            <person name="Hiltunen Thoren M."/>
            <person name="Johannesson H."/>
        </authorList>
    </citation>
    <scope>NUCLEOTIDE SEQUENCE</scope>
    <source>
        <strain evidence="17">CBS 168.71</strain>
    </source>
</reference>
<dbReference type="RefSeq" id="XP_062660139.1">
    <property type="nucleotide sequence ID" value="XM_062797721.1"/>
</dbReference>
<dbReference type="PROSITE" id="PS00776">
    <property type="entry name" value="GH11_1"/>
    <property type="match status" value="1"/>
</dbReference>
<dbReference type="PROSITE" id="PS51761">
    <property type="entry name" value="GH11_3"/>
    <property type="match status" value="1"/>
</dbReference>
<evidence type="ECO:0000256" key="6">
    <source>
        <dbReference type="ARBA" id="ARBA00022729"/>
    </source>
</evidence>
<reference evidence="17" key="2">
    <citation type="submission" date="2023-06" db="EMBL/GenBank/DDBJ databases">
        <authorList>
            <consortium name="Lawrence Berkeley National Laboratory"/>
            <person name="Haridas S."/>
            <person name="Hensen N."/>
            <person name="Bonometti L."/>
            <person name="Westerberg I."/>
            <person name="Brannstrom I.O."/>
            <person name="Guillou S."/>
            <person name="Cros-Aarteil S."/>
            <person name="Calhoun S."/>
            <person name="Kuo A."/>
            <person name="Mondo S."/>
            <person name="Pangilinan J."/>
            <person name="Riley R."/>
            <person name="Labutti K."/>
            <person name="Andreopoulos B."/>
            <person name="Lipzen A."/>
            <person name="Chen C."/>
            <person name="Yanf M."/>
            <person name="Daum C."/>
            <person name="Ng V."/>
            <person name="Clum A."/>
            <person name="Steindorff A."/>
            <person name="Ohm R."/>
            <person name="Martin F."/>
            <person name="Silar P."/>
            <person name="Natvig D."/>
            <person name="Lalanne C."/>
            <person name="Gautier V."/>
            <person name="Ament-Velasquez S.L."/>
            <person name="Kruys A."/>
            <person name="Hutchinson M.I."/>
            <person name="Powell A.J."/>
            <person name="Barry K."/>
            <person name="Miller A.N."/>
            <person name="Grigoriev I.V."/>
            <person name="Debuchy R."/>
            <person name="Gladieux P."/>
            <person name="Thoren M.H."/>
            <person name="Johannesson H."/>
        </authorList>
    </citation>
    <scope>NUCLEOTIDE SEQUENCE</scope>
    <source>
        <strain evidence="17">CBS 168.71</strain>
    </source>
</reference>
<dbReference type="SMART" id="SM00236">
    <property type="entry name" value="fCBD"/>
    <property type="match status" value="1"/>
</dbReference>
<accession>A0AAE0HHM8</accession>
<evidence type="ECO:0000256" key="5">
    <source>
        <dbReference type="ARBA" id="ARBA00022651"/>
    </source>
</evidence>
<sequence length="293" mass="30295">MVTFSSLFLAATAAVVAVAAPGELPGLHKRQTLTSSKTGTHDGYYYSFWTDGAGSVQYTNEAGGQYSARWSGNGNWVGGKGWNPGTARTINYTGIYNPNGNSYLAVYGWTRNPLIEYYVVENFGTYDPSTGAQRLGSVTTDGSTYNVYKTQRVNKPSIEGTSTFDQFWSVRTNKRSSGSVNMQAHFNAWAQSGLRLGSHDYQIVATEGYFSSGSATINVGGSSSGGGGGDNGGGDNGGGDNGGGDNGGGGGGGGGGSCAAKWGQCGGQGWQGPSCCQSGSTCQASNQWYSQCL</sequence>
<dbReference type="GO" id="GO:0005576">
    <property type="term" value="C:extracellular region"/>
    <property type="evidence" value="ECO:0007669"/>
    <property type="project" value="InterPro"/>
</dbReference>
<dbReference type="SUPFAM" id="SSF49899">
    <property type="entry name" value="Concanavalin A-like lectins/glucanases"/>
    <property type="match status" value="1"/>
</dbReference>
<dbReference type="Gene3D" id="2.60.120.180">
    <property type="match status" value="1"/>
</dbReference>
<dbReference type="GO" id="GO:0030248">
    <property type="term" value="F:cellulose binding"/>
    <property type="evidence" value="ECO:0007669"/>
    <property type="project" value="InterPro"/>
</dbReference>
<dbReference type="EMBL" id="JAUEPN010000003">
    <property type="protein sequence ID" value="KAK3296625.1"/>
    <property type="molecule type" value="Genomic_DNA"/>
</dbReference>
<evidence type="ECO:0000256" key="9">
    <source>
        <dbReference type="ARBA" id="ARBA00023295"/>
    </source>
</evidence>
<comment type="similarity">
    <text evidence="3 11 12">Belongs to the glycosyl hydrolase 11 (cellulase G) family.</text>
</comment>
<proteinExistence type="inferred from homology"/>
<evidence type="ECO:0000256" key="14">
    <source>
        <dbReference type="SAM" id="SignalP"/>
    </source>
</evidence>
<name>A0AAE0HHM8_9PEZI</name>
<dbReference type="EC" id="3.2.1.8" evidence="4 11"/>
<dbReference type="PROSITE" id="PS00562">
    <property type="entry name" value="CBM1_1"/>
    <property type="match status" value="1"/>
</dbReference>
<evidence type="ECO:0000256" key="1">
    <source>
        <dbReference type="ARBA" id="ARBA00000681"/>
    </source>
</evidence>
<evidence type="ECO:0000313" key="18">
    <source>
        <dbReference type="Proteomes" id="UP001278766"/>
    </source>
</evidence>
<evidence type="ECO:0000256" key="12">
    <source>
        <dbReference type="RuleBase" id="RU362015"/>
    </source>
</evidence>
<dbReference type="PRINTS" id="PR00911">
    <property type="entry name" value="GLHYDRLASE11"/>
</dbReference>
<dbReference type="GO" id="GO:0045493">
    <property type="term" value="P:xylan catabolic process"/>
    <property type="evidence" value="ECO:0007669"/>
    <property type="project" value="UniProtKB-UniRule"/>
</dbReference>
<dbReference type="InterPro" id="IPR033119">
    <property type="entry name" value="GH11_AS_2"/>
</dbReference>
<dbReference type="InterPro" id="IPR035971">
    <property type="entry name" value="CBD_sf"/>
</dbReference>
<keyword evidence="8 11" id="KW-0119">Carbohydrate metabolism</keyword>
<evidence type="ECO:0000259" key="16">
    <source>
        <dbReference type="PROSITE" id="PS51761"/>
    </source>
</evidence>
<evidence type="ECO:0000256" key="8">
    <source>
        <dbReference type="ARBA" id="ARBA00023277"/>
    </source>
</evidence>
<organism evidence="17 18">
    <name type="scientific">Chaetomium fimeti</name>
    <dbReference type="NCBI Taxonomy" id="1854472"/>
    <lineage>
        <taxon>Eukaryota</taxon>
        <taxon>Fungi</taxon>
        <taxon>Dikarya</taxon>
        <taxon>Ascomycota</taxon>
        <taxon>Pezizomycotina</taxon>
        <taxon>Sordariomycetes</taxon>
        <taxon>Sordariomycetidae</taxon>
        <taxon>Sordariales</taxon>
        <taxon>Chaetomiaceae</taxon>
        <taxon>Chaetomium</taxon>
    </lineage>
</organism>
<dbReference type="InterPro" id="IPR033123">
    <property type="entry name" value="GH11_dom"/>
</dbReference>
<evidence type="ECO:0000313" key="17">
    <source>
        <dbReference type="EMBL" id="KAK3296625.1"/>
    </source>
</evidence>
<keyword evidence="9 11" id="KW-0326">Glycosidase</keyword>
<dbReference type="PANTHER" id="PTHR46828">
    <property type="entry name" value="ENDO-1,4-BETA-XYLANASE A-RELATED"/>
    <property type="match status" value="1"/>
</dbReference>
<feature type="domain" description="CBM1" evidence="15">
    <location>
        <begin position="257"/>
        <end position="293"/>
    </location>
</feature>
<evidence type="ECO:0000256" key="2">
    <source>
        <dbReference type="ARBA" id="ARBA00004851"/>
    </source>
</evidence>
<dbReference type="InterPro" id="IPR013319">
    <property type="entry name" value="GH11/12"/>
</dbReference>
<evidence type="ECO:0000256" key="11">
    <source>
        <dbReference type="PROSITE-ProRule" id="PRU01097"/>
    </source>
</evidence>
<evidence type="ECO:0000256" key="13">
    <source>
        <dbReference type="SAM" id="MobiDB-lite"/>
    </source>
</evidence>
<feature type="signal peptide" evidence="14">
    <location>
        <begin position="1"/>
        <end position="19"/>
    </location>
</feature>
<evidence type="ECO:0000256" key="3">
    <source>
        <dbReference type="ARBA" id="ARBA00007792"/>
    </source>
</evidence>
<dbReference type="InterPro" id="IPR013320">
    <property type="entry name" value="ConA-like_dom_sf"/>
</dbReference>
<keyword evidence="5 11" id="KW-0858">Xylan degradation</keyword>
<feature type="domain" description="GH11" evidence="16">
    <location>
        <begin position="32"/>
        <end position="220"/>
    </location>
</feature>
<feature type="region of interest" description="Disordered" evidence="13">
    <location>
        <begin position="221"/>
        <end position="253"/>
    </location>
</feature>
<dbReference type="PANTHER" id="PTHR46828:SF3">
    <property type="entry name" value="ENDO-1,4-BETA-XYLANASE"/>
    <property type="match status" value="1"/>
</dbReference>
<gene>
    <name evidence="17" type="ORF">B0H64DRAFT_105859</name>
</gene>
<dbReference type="InterPro" id="IPR000254">
    <property type="entry name" value="CBD"/>
</dbReference>
<comment type="catalytic activity">
    <reaction evidence="1 11 12">
        <text>Endohydrolysis of (1-&gt;4)-beta-D-xylosidic linkages in xylans.</text>
        <dbReference type="EC" id="3.2.1.8"/>
    </reaction>
</comment>
<dbReference type="InterPro" id="IPR018208">
    <property type="entry name" value="GH11_AS_1"/>
</dbReference>
<feature type="chain" id="PRO_5041995504" description="Endo-1,4-beta-xylanase" evidence="14">
    <location>
        <begin position="20"/>
        <end position="293"/>
    </location>
</feature>
<dbReference type="Proteomes" id="UP001278766">
    <property type="component" value="Unassembled WGS sequence"/>
</dbReference>
<protein>
    <recommendedName>
        <fullName evidence="4 11">Endo-1,4-beta-xylanase</fullName>
        <ecNumber evidence="4 11">3.2.1.8</ecNumber>
    </recommendedName>
</protein>
<comment type="caution">
    <text evidence="17">The sequence shown here is derived from an EMBL/GenBank/DDBJ whole genome shotgun (WGS) entry which is preliminary data.</text>
</comment>
<evidence type="ECO:0000256" key="10">
    <source>
        <dbReference type="ARBA" id="ARBA00023326"/>
    </source>
</evidence>
<keyword evidence="10 11" id="KW-0624">Polysaccharide degradation</keyword>
<dbReference type="InterPro" id="IPR001137">
    <property type="entry name" value="Glyco_hydro_11"/>
</dbReference>
<dbReference type="PROSITE" id="PS51164">
    <property type="entry name" value="CBM1_2"/>
    <property type="match status" value="1"/>
</dbReference>
<evidence type="ECO:0000256" key="4">
    <source>
        <dbReference type="ARBA" id="ARBA00012590"/>
    </source>
</evidence>
<keyword evidence="7 11" id="KW-0378">Hydrolase</keyword>
<feature type="compositionally biased region" description="Gly residues" evidence="13">
    <location>
        <begin position="222"/>
        <end position="253"/>
    </location>
</feature>
<dbReference type="AlphaFoldDB" id="A0AAE0HHM8"/>
<dbReference type="Pfam" id="PF00457">
    <property type="entry name" value="Glyco_hydro_11"/>
    <property type="match status" value="1"/>
</dbReference>
<dbReference type="SUPFAM" id="SSF57180">
    <property type="entry name" value="Cellulose-binding domain"/>
    <property type="match status" value="1"/>
</dbReference>
<feature type="active site" description="Nucleophile" evidence="11">
    <location>
        <position position="116"/>
    </location>
</feature>
<dbReference type="Pfam" id="PF00734">
    <property type="entry name" value="CBM_1"/>
    <property type="match status" value="1"/>
</dbReference>
<evidence type="ECO:0000259" key="15">
    <source>
        <dbReference type="PROSITE" id="PS51164"/>
    </source>
</evidence>
<dbReference type="FunFam" id="2.60.120.180:FF:000001">
    <property type="entry name" value="Endo-1,4-beta-xylanase"/>
    <property type="match status" value="1"/>
</dbReference>
<keyword evidence="18" id="KW-1185">Reference proteome</keyword>
<feature type="active site" description="Proton donor" evidence="11">
    <location>
        <position position="207"/>
    </location>
</feature>
<dbReference type="GO" id="GO:0031176">
    <property type="term" value="F:endo-1,4-beta-xylanase activity"/>
    <property type="evidence" value="ECO:0007669"/>
    <property type="project" value="UniProtKB-UniRule"/>
</dbReference>
<dbReference type="PROSITE" id="PS00777">
    <property type="entry name" value="GH11_2"/>
    <property type="match status" value="1"/>
</dbReference>
<dbReference type="GeneID" id="87834669"/>
<keyword evidence="6 14" id="KW-0732">Signal</keyword>
<evidence type="ECO:0000256" key="7">
    <source>
        <dbReference type="ARBA" id="ARBA00022801"/>
    </source>
</evidence>